<dbReference type="PROSITE" id="PS50109">
    <property type="entry name" value="HIS_KIN"/>
    <property type="match status" value="1"/>
</dbReference>
<evidence type="ECO:0000259" key="8">
    <source>
        <dbReference type="PROSITE" id="PS50110"/>
    </source>
</evidence>
<dbReference type="InterPro" id="IPR001789">
    <property type="entry name" value="Sig_transdc_resp-reg_receiver"/>
</dbReference>
<feature type="domain" description="PAC" evidence="10">
    <location>
        <begin position="98"/>
        <end position="156"/>
    </location>
</feature>
<dbReference type="Pfam" id="PF02518">
    <property type="entry name" value="HATPase_c"/>
    <property type="match status" value="1"/>
</dbReference>
<dbReference type="InterPro" id="IPR003661">
    <property type="entry name" value="HisK_dim/P_dom"/>
</dbReference>
<comment type="caution">
    <text evidence="11">The sequence shown here is derived from an EMBL/GenBank/DDBJ whole genome shotgun (WGS) entry which is preliminary data.</text>
</comment>
<sequence>MCGYDLLDPSVRDASLFKETLDRRAVGSWELQQEQALILDHVPALIWYKDTSNRLIRVNAAVARSLGLPKEQIEGRHTSELYPEEADRYYQDDLIVIQTGEPRLGIIEPQRLPSGERRWIRTDKIPLRDASGQITGILVMSLDITTQQETEEALREADRRKDEFLAILAHELRNPLAPIRNATEILRMVLADDTTLTWCRNLIERQVEHLTQLVDDLLDISRINRGRIEIRSVPLSMTDVVERAIETSRPLIDARRHSFSVTVPREPLRVEGDLIRLAQVVSNLLHNAAKFTEPGGRIQLSVEPDGSEVVLCVRDTGIGISPAMIDSIFEMFVQADSSRNNSRGGLGIGLSLARQLVTLHGGTLTAISAGEGMGSEFVVRLPHLVTSLAASATTGADDAARRHRILVADDNADVADSLSMLLNLLGQEVRIARDGVEAVEIAATFRPDLILLDLGMPRLDGYGACQRLRAELADPNVVIAALSGWGQPQDKAATEAAGFDHHLVKPASLPDLQHLLESLS</sequence>
<feature type="domain" description="Response regulatory" evidence="8">
    <location>
        <begin position="404"/>
        <end position="520"/>
    </location>
</feature>
<dbReference type="Gene3D" id="3.30.450.20">
    <property type="entry name" value="PAS domain"/>
    <property type="match status" value="1"/>
</dbReference>
<name>A0A4R3N6L7_9GAMM</name>
<dbReference type="InterPro" id="IPR000014">
    <property type="entry name" value="PAS"/>
</dbReference>
<dbReference type="SUPFAM" id="SSF55785">
    <property type="entry name" value="PYP-like sensor domain (PAS domain)"/>
    <property type="match status" value="1"/>
</dbReference>
<dbReference type="Gene3D" id="1.10.287.130">
    <property type="match status" value="1"/>
</dbReference>
<dbReference type="GO" id="GO:0005886">
    <property type="term" value="C:plasma membrane"/>
    <property type="evidence" value="ECO:0007669"/>
    <property type="project" value="UniProtKB-ARBA"/>
</dbReference>
<dbReference type="InterPro" id="IPR035965">
    <property type="entry name" value="PAS-like_dom_sf"/>
</dbReference>
<dbReference type="GO" id="GO:0000155">
    <property type="term" value="F:phosphorelay sensor kinase activity"/>
    <property type="evidence" value="ECO:0007669"/>
    <property type="project" value="InterPro"/>
</dbReference>
<evidence type="ECO:0000259" key="9">
    <source>
        <dbReference type="PROSITE" id="PS50112"/>
    </source>
</evidence>
<dbReference type="Pfam" id="PF00072">
    <property type="entry name" value="Response_reg"/>
    <property type="match status" value="1"/>
</dbReference>
<keyword evidence="4" id="KW-0808">Transferase</keyword>
<feature type="domain" description="Histidine kinase" evidence="7">
    <location>
        <begin position="167"/>
        <end position="385"/>
    </location>
</feature>
<dbReference type="Gene3D" id="3.30.565.10">
    <property type="entry name" value="Histidine kinase-like ATPase, C-terminal domain"/>
    <property type="match status" value="1"/>
</dbReference>
<evidence type="ECO:0000256" key="4">
    <source>
        <dbReference type="ARBA" id="ARBA00022679"/>
    </source>
</evidence>
<dbReference type="Pfam" id="PF00512">
    <property type="entry name" value="HisKA"/>
    <property type="match status" value="1"/>
</dbReference>
<evidence type="ECO:0000313" key="12">
    <source>
        <dbReference type="Proteomes" id="UP000295717"/>
    </source>
</evidence>
<dbReference type="Gene3D" id="3.40.50.2300">
    <property type="match status" value="1"/>
</dbReference>
<evidence type="ECO:0000256" key="1">
    <source>
        <dbReference type="ARBA" id="ARBA00000085"/>
    </source>
</evidence>
<dbReference type="PROSITE" id="PS50113">
    <property type="entry name" value="PAC"/>
    <property type="match status" value="1"/>
</dbReference>
<dbReference type="FunFam" id="3.30.565.10:FF:000006">
    <property type="entry name" value="Sensor histidine kinase WalK"/>
    <property type="match status" value="1"/>
</dbReference>
<keyword evidence="12" id="KW-1185">Reference proteome</keyword>
<dbReference type="SMART" id="SM00388">
    <property type="entry name" value="HisKA"/>
    <property type="match status" value="1"/>
</dbReference>
<dbReference type="InterPro" id="IPR013656">
    <property type="entry name" value="PAS_4"/>
</dbReference>
<dbReference type="Pfam" id="PF08448">
    <property type="entry name" value="PAS_4"/>
    <property type="match status" value="1"/>
</dbReference>
<dbReference type="PANTHER" id="PTHR43547:SF2">
    <property type="entry name" value="HYBRID SIGNAL TRANSDUCTION HISTIDINE KINASE C"/>
    <property type="match status" value="1"/>
</dbReference>
<dbReference type="PROSITE" id="PS50110">
    <property type="entry name" value="RESPONSE_REGULATORY"/>
    <property type="match status" value="1"/>
</dbReference>
<dbReference type="CDD" id="cd00130">
    <property type="entry name" value="PAS"/>
    <property type="match status" value="1"/>
</dbReference>
<evidence type="ECO:0000256" key="3">
    <source>
        <dbReference type="ARBA" id="ARBA00022553"/>
    </source>
</evidence>
<dbReference type="InterPro" id="IPR004358">
    <property type="entry name" value="Sig_transdc_His_kin-like_C"/>
</dbReference>
<dbReference type="EC" id="2.7.13.3" evidence="2"/>
<evidence type="ECO:0000256" key="2">
    <source>
        <dbReference type="ARBA" id="ARBA00012438"/>
    </source>
</evidence>
<evidence type="ECO:0000256" key="5">
    <source>
        <dbReference type="ARBA" id="ARBA00022777"/>
    </source>
</evidence>
<dbReference type="CDD" id="cd00082">
    <property type="entry name" value="HisKA"/>
    <property type="match status" value="1"/>
</dbReference>
<accession>A0A4R3N6L7</accession>
<dbReference type="AlphaFoldDB" id="A0A4R3N6L7"/>
<dbReference type="InterPro" id="IPR005467">
    <property type="entry name" value="His_kinase_dom"/>
</dbReference>
<dbReference type="SUPFAM" id="SSF55874">
    <property type="entry name" value="ATPase domain of HSP90 chaperone/DNA topoisomerase II/histidine kinase"/>
    <property type="match status" value="1"/>
</dbReference>
<dbReference type="SMART" id="SM00387">
    <property type="entry name" value="HATPase_c"/>
    <property type="match status" value="1"/>
</dbReference>
<evidence type="ECO:0000313" key="11">
    <source>
        <dbReference type="EMBL" id="TCT22743.1"/>
    </source>
</evidence>
<keyword evidence="5" id="KW-0418">Kinase</keyword>
<dbReference type="PROSITE" id="PS50112">
    <property type="entry name" value="PAS"/>
    <property type="match status" value="1"/>
</dbReference>
<reference evidence="11 12" key="1">
    <citation type="submission" date="2019-03" db="EMBL/GenBank/DDBJ databases">
        <title>Genomic Encyclopedia of Type Strains, Phase IV (KMG-IV): sequencing the most valuable type-strain genomes for metagenomic binning, comparative biology and taxonomic classification.</title>
        <authorList>
            <person name="Goeker M."/>
        </authorList>
    </citation>
    <scope>NUCLEOTIDE SEQUENCE [LARGE SCALE GENOMIC DNA]</scope>
    <source>
        <strain evidence="11 12">DSM 13587</strain>
    </source>
</reference>
<organism evidence="11 12">
    <name type="scientific">Thiobaca trueperi</name>
    <dbReference type="NCBI Taxonomy" id="127458"/>
    <lineage>
        <taxon>Bacteria</taxon>
        <taxon>Pseudomonadati</taxon>
        <taxon>Pseudomonadota</taxon>
        <taxon>Gammaproteobacteria</taxon>
        <taxon>Chromatiales</taxon>
        <taxon>Chromatiaceae</taxon>
        <taxon>Thiobaca</taxon>
    </lineage>
</organism>
<evidence type="ECO:0000259" key="7">
    <source>
        <dbReference type="PROSITE" id="PS50109"/>
    </source>
</evidence>
<evidence type="ECO:0000259" key="10">
    <source>
        <dbReference type="PROSITE" id="PS50113"/>
    </source>
</evidence>
<dbReference type="InterPro" id="IPR036890">
    <property type="entry name" value="HATPase_C_sf"/>
</dbReference>
<dbReference type="CDD" id="cd17580">
    <property type="entry name" value="REC_2_DhkD-like"/>
    <property type="match status" value="1"/>
</dbReference>
<dbReference type="Proteomes" id="UP000295717">
    <property type="component" value="Unassembled WGS sequence"/>
</dbReference>
<protein>
    <recommendedName>
        <fullName evidence="2">histidine kinase</fullName>
        <ecNumber evidence="2">2.7.13.3</ecNumber>
    </recommendedName>
</protein>
<dbReference type="SUPFAM" id="SSF47384">
    <property type="entry name" value="Homodimeric domain of signal transducing histidine kinase"/>
    <property type="match status" value="1"/>
</dbReference>
<dbReference type="InterPro" id="IPR011006">
    <property type="entry name" value="CheY-like_superfamily"/>
</dbReference>
<dbReference type="EMBL" id="SMAO01000002">
    <property type="protein sequence ID" value="TCT22743.1"/>
    <property type="molecule type" value="Genomic_DNA"/>
</dbReference>
<dbReference type="InterPro" id="IPR000700">
    <property type="entry name" value="PAS-assoc_C"/>
</dbReference>
<feature type="modified residue" description="4-aspartylphosphate" evidence="6">
    <location>
        <position position="453"/>
    </location>
</feature>
<gene>
    <name evidence="11" type="ORF">EDC35_10274</name>
</gene>
<proteinExistence type="predicted"/>
<dbReference type="NCBIfam" id="TIGR00229">
    <property type="entry name" value="sensory_box"/>
    <property type="match status" value="1"/>
</dbReference>
<feature type="domain" description="PAS" evidence="9">
    <location>
        <begin position="31"/>
        <end position="100"/>
    </location>
</feature>
<dbReference type="SMART" id="SM00448">
    <property type="entry name" value="REC"/>
    <property type="match status" value="1"/>
</dbReference>
<dbReference type="SUPFAM" id="SSF52172">
    <property type="entry name" value="CheY-like"/>
    <property type="match status" value="1"/>
</dbReference>
<evidence type="ECO:0000256" key="6">
    <source>
        <dbReference type="PROSITE-ProRule" id="PRU00169"/>
    </source>
</evidence>
<comment type="catalytic activity">
    <reaction evidence="1">
        <text>ATP + protein L-histidine = ADP + protein N-phospho-L-histidine.</text>
        <dbReference type="EC" id="2.7.13.3"/>
    </reaction>
</comment>
<keyword evidence="3 6" id="KW-0597">Phosphoprotein</keyword>
<dbReference type="InterPro" id="IPR003594">
    <property type="entry name" value="HATPase_dom"/>
</dbReference>
<dbReference type="SMART" id="SM00091">
    <property type="entry name" value="PAS"/>
    <property type="match status" value="1"/>
</dbReference>
<dbReference type="PRINTS" id="PR00344">
    <property type="entry name" value="BCTRLSENSOR"/>
</dbReference>
<dbReference type="PANTHER" id="PTHR43547">
    <property type="entry name" value="TWO-COMPONENT HISTIDINE KINASE"/>
    <property type="match status" value="1"/>
</dbReference>
<dbReference type="InterPro" id="IPR036097">
    <property type="entry name" value="HisK_dim/P_sf"/>
</dbReference>